<comment type="caution">
    <text evidence="2">The sequence shown here is derived from an EMBL/GenBank/DDBJ whole genome shotgun (WGS) entry which is preliminary data.</text>
</comment>
<dbReference type="EMBL" id="LMWJ01000034">
    <property type="protein sequence ID" value="KUM67708.1"/>
    <property type="molecule type" value="Genomic_DNA"/>
</dbReference>
<evidence type="ECO:0000313" key="2">
    <source>
        <dbReference type="EMBL" id="KUM67708.1"/>
    </source>
</evidence>
<organism evidence="2 3">
    <name type="scientific">Streptomyces curacoi</name>
    <dbReference type="NCBI Taxonomy" id="146536"/>
    <lineage>
        <taxon>Bacteria</taxon>
        <taxon>Bacillati</taxon>
        <taxon>Actinomycetota</taxon>
        <taxon>Actinomycetes</taxon>
        <taxon>Kitasatosporales</taxon>
        <taxon>Streptomycetaceae</taxon>
        <taxon>Streptomyces</taxon>
    </lineage>
</organism>
<feature type="region of interest" description="Disordered" evidence="1">
    <location>
        <begin position="46"/>
        <end position="65"/>
    </location>
</feature>
<name>A0A117NUN9_9ACTN</name>
<proteinExistence type="predicted"/>
<dbReference type="Proteomes" id="UP000054024">
    <property type="component" value="Unassembled WGS sequence"/>
</dbReference>
<reference evidence="2 3" key="1">
    <citation type="submission" date="2015-10" db="EMBL/GenBank/DDBJ databases">
        <title>Draft genome sequence of Streptomyces curacoi DSM 40107, type strain for the species Streptomyces curacoi.</title>
        <authorList>
            <person name="Ruckert C."/>
            <person name="Winkler A."/>
            <person name="Kalinowski J."/>
            <person name="Kampfer P."/>
            <person name="Glaeser S."/>
        </authorList>
    </citation>
    <scope>NUCLEOTIDE SEQUENCE [LARGE SCALE GENOMIC DNA]</scope>
    <source>
        <strain evidence="2 3">DSM 40107</strain>
    </source>
</reference>
<sequence length="65" mass="6463">MTVVPRNARAQHTFVTTQPLGEAVVVTHGAQFGPVGAEAISAALPVGVGSPTPRASGTISAMTPP</sequence>
<feature type="compositionally biased region" description="Polar residues" evidence="1">
    <location>
        <begin position="53"/>
        <end position="65"/>
    </location>
</feature>
<protein>
    <submittedName>
        <fullName evidence="2">Uncharacterized protein</fullName>
    </submittedName>
</protein>
<evidence type="ECO:0000256" key="1">
    <source>
        <dbReference type="SAM" id="MobiDB-lite"/>
    </source>
</evidence>
<evidence type="ECO:0000313" key="3">
    <source>
        <dbReference type="Proteomes" id="UP000054024"/>
    </source>
</evidence>
<gene>
    <name evidence="2" type="ORF">AQI70_35190</name>
</gene>
<accession>A0A117NUN9</accession>
<keyword evidence="3" id="KW-1185">Reference proteome</keyword>
<dbReference type="AlphaFoldDB" id="A0A117NUN9"/>